<name>A0A820T3Z3_9BILA</name>
<evidence type="ECO:0000313" key="2">
    <source>
        <dbReference type="Proteomes" id="UP000663866"/>
    </source>
</evidence>
<feature type="non-terminal residue" evidence="1">
    <location>
        <position position="133"/>
    </location>
</feature>
<protein>
    <submittedName>
        <fullName evidence="1">Uncharacterized protein</fullName>
    </submittedName>
</protein>
<evidence type="ECO:0000313" key="1">
    <source>
        <dbReference type="EMBL" id="CAF4459646.1"/>
    </source>
</evidence>
<proteinExistence type="predicted"/>
<feature type="non-terminal residue" evidence="1">
    <location>
        <position position="1"/>
    </location>
</feature>
<dbReference type="EMBL" id="CAJOBG010047438">
    <property type="protein sequence ID" value="CAF4459646.1"/>
    <property type="molecule type" value="Genomic_DNA"/>
</dbReference>
<keyword evidence="2" id="KW-1185">Reference proteome</keyword>
<sequence>AKTLALTFPLAFYEFCPKNASIDLTVEVSDVLARLVIPRNNRMYYVVEGIDTHKQFYTPDGIKSQLSLSDVFDKRDNCFECGEVAHMKILVQILLHSSPPIDLNRTDLQYVQHVKSIGNRQTFHPNKLEYDIF</sequence>
<gene>
    <name evidence="1" type="ORF">OVN521_LOCUS38366</name>
</gene>
<organism evidence="1 2">
    <name type="scientific">Rotaria magnacalcarata</name>
    <dbReference type="NCBI Taxonomy" id="392030"/>
    <lineage>
        <taxon>Eukaryota</taxon>
        <taxon>Metazoa</taxon>
        <taxon>Spiralia</taxon>
        <taxon>Gnathifera</taxon>
        <taxon>Rotifera</taxon>
        <taxon>Eurotatoria</taxon>
        <taxon>Bdelloidea</taxon>
        <taxon>Philodinida</taxon>
        <taxon>Philodinidae</taxon>
        <taxon>Rotaria</taxon>
    </lineage>
</organism>
<dbReference type="Proteomes" id="UP000663866">
    <property type="component" value="Unassembled WGS sequence"/>
</dbReference>
<reference evidence="1" key="1">
    <citation type="submission" date="2021-02" db="EMBL/GenBank/DDBJ databases">
        <authorList>
            <person name="Nowell W R."/>
        </authorList>
    </citation>
    <scope>NUCLEOTIDE SEQUENCE</scope>
</reference>
<comment type="caution">
    <text evidence="1">The sequence shown here is derived from an EMBL/GenBank/DDBJ whole genome shotgun (WGS) entry which is preliminary data.</text>
</comment>
<dbReference type="AlphaFoldDB" id="A0A820T3Z3"/>
<accession>A0A820T3Z3</accession>